<dbReference type="Proteomes" id="UP000182264">
    <property type="component" value="Chromosome"/>
</dbReference>
<dbReference type="Gene3D" id="2.40.40.20">
    <property type="match status" value="1"/>
</dbReference>
<keyword evidence="3" id="KW-0408">Iron</keyword>
<evidence type="ECO:0000256" key="1">
    <source>
        <dbReference type="ARBA" id="ARBA00010312"/>
    </source>
</evidence>
<dbReference type="GO" id="GO:0051536">
    <property type="term" value="F:iron-sulfur cluster binding"/>
    <property type="evidence" value="ECO:0007669"/>
    <property type="project" value="UniProtKB-KW"/>
</dbReference>
<reference evidence="6 7" key="1">
    <citation type="journal article" date="2017" name="Genome Announc.">
        <title>Complete Genome Sequences of Two Acetylene-Fermenting Pelobacter acetylenicus Strains.</title>
        <authorList>
            <person name="Sutton J.M."/>
            <person name="Baesman S.M."/>
            <person name="Fierst J.L."/>
            <person name="Poret-Peterson A.T."/>
            <person name="Oremland R.S."/>
            <person name="Dunlap D.S."/>
            <person name="Akob D.M."/>
        </authorList>
    </citation>
    <scope>NUCLEOTIDE SEQUENCE [LARGE SCALE GENOMIC DNA]</scope>
    <source>
        <strain evidence="6 7">DSM 3247</strain>
    </source>
</reference>
<evidence type="ECO:0000259" key="5">
    <source>
        <dbReference type="SMART" id="SM00926"/>
    </source>
</evidence>
<dbReference type="InterPro" id="IPR050612">
    <property type="entry name" value="Prok_Mopterin_Oxidored"/>
</dbReference>
<evidence type="ECO:0000313" key="6">
    <source>
        <dbReference type="EMBL" id="APG24401.1"/>
    </source>
</evidence>
<dbReference type="SUPFAM" id="SSF50692">
    <property type="entry name" value="ADC-like"/>
    <property type="match status" value="1"/>
</dbReference>
<dbReference type="Gene3D" id="2.20.25.90">
    <property type="entry name" value="ADC-like domains"/>
    <property type="match status" value="1"/>
</dbReference>
<organism evidence="6 7">
    <name type="scientific">Syntrophotalea acetylenica</name>
    <name type="common">Pelobacter acetylenicus</name>
    <dbReference type="NCBI Taxonomy" id="29542"/>
    <lineage>
        <taxon>Bacteria</taxon>
        <taxon>Pseudomonadati</taxon>
        <taxon>Thermodesulfobacteriota</taxon>
        <taxon>Desulfuromonadia</taxon>
        <taxon>Desulfuromonadales</taxon>
        <taxon>Syntrophotaleaceae</taxon>
        <taxon>Syntrophotalea</taxon>
    </lineage>
</organism>
<dbReference type="SMART" id="SM00926">
    <property type="entry name" value="Molybdop_Fe4S4"/>
    <property type="match status" value="1"/>
</dbReference>
<dbReference type="InterPro" id="IPR009010">
    <property type="entry name" value="Asp_de-COase-like_dom_sf"/>
</dbReference>
<protein>
    <submittedName>
        <fullName evidence="6">Formate dehydrogenase</fullName>
    </submittedName>
</protein>
<dbReference type="STRING" id="29542.A6070_13280"/>
<gene>
    <name evidence="6" type="ORF">A7E75_04635</name>
</gene>
<dbReference type="KEGG" id="pace:A6070_13280"/>
<evidence type="ECO:0000256" key="2">
    <source>
        <dbReference type="ARBA" id="ARBA00022723"/>
    </source>
</evidence>
<dbReference type="OrthoDB" id="9757870at2"/>
<dbReference type="Gene3D" id="3.40.50.740">
    <property type="match status" value="1"/>
</dbReference>
<comment type="similarity">
    <text evidence="1">Belongs to the prokaryotic molybdopterin-containing oxidoreductase family.</text>
</comment>
<sequence length="684" mass="76096">MKKDTICRLCSACCPVEAEVENGRLIAVKRKSLAPPDQQLSCPKLLAAVEITYAPERLTVPLIRNRKGQQCEADWDQALGAVTSQMEKIRQRHGPQSVAWLRGMAADWGAPWDYASRLMQAFGSPNIIGNGSVCHVAREMAHHFTYGAMTIPQTKDARCVLIWGKNDRNTCPPAFEAIQQARRQGARLIVVDPLRTPLAEMADIWLQIKPGHDGLLAMSMISTIIEEGLYDRAFVTQWCTGFEELRRAARPFTAETVAADTWLEPAAIRAAARLYATTAPACIVDGNGLDMQLQVFDATRAVCMLRALTGNLDRPGGDLLPQPVPARNLQLQDQLPAQLPAITCGYPLFSSFHPNWGLHAQSALIDAILEERPYPIRMLIVQSGNPAVTMTDTRRVRQALQKLDCLVVIDLFPTQTTRLADVVLPACGCFEKTQLNRAALRHNLICLQDQVIDPVGDSWPDWKIVFELGRRLNLDRLFPWHSVDQAIDCQLEPAGITTAQLRRHPQGIRTEPVAFEKYRRNGFATPTGKVEFHSPRLARHGQPATPFENGFGPALAFADQHREYPFIAISGERSSRYTHSQFHHIPSLRRQENEGVVDLHPDDACRLGIGNGDPLRVTTPRGSLYMKARLCDRVHVGSICIGWGWGEVDPRHGINNLTDDSCRNPVTATPSNRGFLCRVEKTQG</sequence>
<dbReference type="GO" id="GO:0016491">
    <property type="term" value="F:oxidoreductase activity"/>
    <property type="evidence" value="ECO:0007669"/>
    <property type="project" value="InterPro"/>
</dbReference>
<dbReference type="GO" id="GO:0043546">
    <property type="term" value="F:molybdopterin cofactor binding"/>
    <property type="evidence" value="ECO:0007669"/>
    <property type="project" value="InterPro"/>
</dbReference>
<dbReference type="GO" id="GO:0046872">
    <property type="term" value="F:metal ion binding"/>
    <property type="evidence" value="ECO:0007669"/>
    <property type="project" value="UniProtKB-KW"/>
</dbReference>
<dbReference type="Pfam" id="PF01568">
    <property type="entry name" value="Molydop_binding"/>
    <property type="match status" value="1"/>
</dbReference>
<dbReference type="PANTHER" id="PTHR43742:SF6">
    <property type="entry name" value="OXIDOREDUCTASE YYAE-RELATED"/>
    <property type="match status" value="1"/>
</dbReference>
<dbReference type="RefSeq" id="WP_072286240.1">
    <property type="nucleotide sequence ID" value="NZ_CP015455.1"/>
</dbReference>
<keyword evidence="4" id="KW-0411">Iron-sulfur</keyword>
<name>A0A1L3GEN0_SYNAC</name>
<feature type="domain" description="4Fe-4S Mo/W bis-MGD-type" evidence="5">
    <location>
        <begin position="1"/>
        <end position="54"/>
    </location>
</feature>
<dbReference type="Pfam" id="PF00384">
    <property type="entry name" value="Molybdopterin"/>
    <property type="match status" value="1"/>
</dbReference>
<dbReference type="Pfam" id="PF04879">
    <property type="entry name" value="Molybdop_Fe4S4"/>
    <property type="match status" value="1"/>
</dbReference>
<dbReference type="InterPro" id="IPR006656">
    <property type="entry name" value="Mopterin_OxRdtase"/>
</dbReference>
<evidence type="ECO:0000256" key="3">
    <source>
        <dbReference type="ARBA" id="ARBA00023004"/>
    </source>
</evidence>
<dbReference type="EMBL" id="CP015518">
    <property type="protein sequence ID" value="APG24401.1"/>
    <property type="molecule type" value="Genomic_DNA"/>
</dbReference>
<dbReference type="SUPFAM" id="SSF53706">
    <property type="entry name" value="Formate dehydrogenase/DMSO reductase, domains 1-3"/>
    <property type="match status" value="1"/>
</dbReference>
<dbReference type="PANTHER" id="PTHR43742">
    <property type="entry name" value="TRIMETHYLAMINE-N-OXIDE REDUCTASE"/>
    <property type="match status" value="1"/>
</dbReference>
<evidence type="ECO:0000313" key="7">
    <source>
        <dbReference type="Proteomes" id="UP000182264"/>
    </source>
</evidence>
<proteinExistence type="inferred from homology"/>
<dbReference type="InterPro" id="IPR006963">
    <property type="entry name" value="Mopterin_OxRdtase_4Fe-4S_dom"/>
</dbReference>
<keyword evidence="2" id="KW-0479">Metal-binding</keyword>
<dbReference type="InterPro" id="IPR006657">
    <property type="entry name" value="MoPterin_dinucl-bd_dom"/>
</dbReference>
<dbReference type="AlphaFoldDB" id="A0A1L3GEN0"/>
<dbReference type="Gene3D" id="3.40.228.10">
    <property type="entry name" value="Dimethylsulfoxide Reductase, domain 2"/>
    <property type="match status" value="1"/>
</dbReference>
<evidence type="ECO:0000256" key="4">
    <source>
        <dbReference type="ARBA" id="ARBA00023014"/>
    </source>
</evidence>
<accession>A0A1L3GEN0</accession>
<keyword evidence="7" id="KW-1185">Reference proteome</keyword>